<reference evidence="1" key="1">
    <citation type="submission" date="2023-03" db="EMBL/GenBank/DDBJ databases">
        <title>Chromosome-level genomes of two armyworms, Mythimna separata and Mythimna loreyi, provide insights into the biosynthesis and reception of sex pheromones.</title>
        <authorList>
            <person name="Zhao H."/>
        </authorList>
    </citation>
    <scope>NUCLEOTIDE SEQUENCE</scope>
    <source>
        <strain evidence="1">BeijingLab</strain>
    </source>
</reference>
<dbReference type="Proteomes" id="UP001231649">
    <property type="component" value="Chromosome 13"/>
</dbReference>
<name>A0ACC2QIH5_9NEOP</name>
<evidence type="ECO:0000313" key="2">
    <source>
        <dbReference type="Proteomes" id="UP001231649"/>
    </source>
</evidence>
<dbReference type="EMBL" id="CM056789">
    <property type="protein sequence ID" value="KAJ8718390.1"/>
    <property type="molecule type" value="Genomic_DNA"/>
</dbReference>
<evidence type="ECO:0000313" key="1">
    <source>
        <dbReference type="EMBL" id="KAJ8718390.1"/>
    </source>
</evidence>
<organism evidence="1 2">
    <name type="scientific">Mythimna loreyi</name>
    <dbReference type="NCBI Taxonomy" id="667449"/>
    <lineage>
        <taxon>Eukaryota</taxon>
        <taxon>Metazoa</taxon>
        <taxon>Ecdysozoa</taxon>
        <taxon>Arthropoda</taxon>
        <taxon>Hexapoda</taxon>
        <taxon>Insecta</taxon>
        <taxon>Pterygota</taxon>
        <taxon>Neoptera</taxon>
        <taxon>Endopterygota</taxon>
        <taxon>Lepidoptera</taxon>
        <taxon>Glossata</taxon>
        <taxon>Ditrysia</taxon>
        <taxon>Noctuoidea</taxon>
        <taxon>Noctuidae</taxon>
        <taxon>Noctuinae</taxon>
        <taxon>Hadenini</taxon>
        <taxon>Mythimna</taxon>
    </lineage>
</organism>
<keyword evidence="2" id="KW-1185">Reference proteome</keyword>
<proteinExistence type="predicted"/>
<sequence>MSIYLLTFITIVSFLYYFFTKNFNYWKARNVKGPTPIPFFGNYIDVFFRRKHVGMLFSELYNQYPDEKVVGLYRMTAPTLLIRDLDIVKQVLIKDFDSFSDRGLHYSKKQLGDNLFHADVTVMKILRKHLTSVFTPSKFKANFEVLASRADKFVEYLDNATLKESEINTLPAFRKYGADSIMMGAFGIDMDPYNDDNDLCDLLDAAIQTPSYFLELELLFPGTLSKYNLSIFPENVAKFCKQIIQIGSQLDAVSKIDQNRTMDVLMGLRREGNVSSGKISDDQKELCMKVTDDVLAGQVFIFYLAGYGNTSLVGTYAMYHLAKNSDAQEKMIQEIDEVLRKHGGKFSYEALKEMNYLQMVFDETMRMHPLTNSVTRNVGRDIQLDGTDFVIKKDTTISISPYGIQHDEKYYPEPEEFKPERFSPENVKRRHPCAMMSFGHGPRSCLGLKFAQLQFGICMVKVFSKFRVECSKNMVDKITITPTRLLLTPSENIYLRLARRDTLC</sequence>
<gene>
    <name evidence="1" type="ORF">PYW08_002627</name>
</gene>
<protein>
    <submittedName>
        <fullName evidence="1">Uncharacterized protein</fullName>
    </submittedName>
</protein>
<accession>A0ACC2QIH5</accession>
<comment type="caution">
    <text evidence="1">The sequence shown here is derived from an EMBL/GenBank/DDBJ whole genome shotgun (WGS) entry which is preliminary data.</text>
</comment>